<keyword evidence="2" id="KW-0732">Signal</keyword>
<dbReference type="InterPro" id="IPR015943">
    <property type="entry name" value="WD40/YVTN_repeat-like_dom_sf"/>
</dbReference>
<feature type="region of interest" description="Disordered" evidence="1">
    <location>
        <begin position="158"/>
        <end position="185"/>
    </location>
</feature>
<organism evidence="4 5">
    <name type="scientific">Massilia litorea</name>
    <dbReference type="NCBI Taxonomy" id="2769491"/>
    <lineage>
        <taxon>Bacteria</taxon>
        <taxon>Pseudomonadati</taxon>
        <taxon>Pseudomonadota</taxon>
        <taxon>Betaproteobacteria</taxon>
        <taxon>Burkholderiales</taxon>
        <taxon>Oxalobacteraceae</taxon>
        <taxon>Telluria group</taxon>
        <taxon>Massilia</taxon>
    </lineage>
</organism>
<protein>
    <recommendedName>
        <fullName evidence="3">CARDB domain-containing protein</fullName>
    </recommendedName>
</protein>
<dbReference type="InterPro" id="IPR013783">
    <property type="entry name" value="Ig-like_fold"/>
</dbReference>
<dbReference type="SUPFAM" id="SSF50939">
    <property type="entry name" value="Sialidases"/>
    <property type="match status" value="1"/>
</dbReference>
<dbReference type="AlphaFoldDB" id="A0A7L9U4S2"/>
<feature type="domain" description="CARDB" evidence="3">
    <location>
        <begin position="588"/>
        <end position="684"/>
    </location>
</feature>
<dbReference type="Gene3D" id="2.60.120.380">
    <property type="match status" value="1"/>
</dbReference>
<feature type="compositionally biased region" description="Low complexity" evidence="1">
    <location>
        <begin position="166"/>
        <end position="179"/>
    </location>
</feature>
<dbReference type="InterPro" id="IPR011635">
    <property type="entry name" value="CARDB"/>
</dbReference>
<dbReference type="Gene3D" id="2.130.10.10">
    <property type="entry name" value="YVTN repeat-like/Quinoprotein amine dehydrogenase"/>
    <property type="match status" value="1"/>
</dbReference>
<dbReference type="EMBL" id="CP062941">
    <property type="protein sequence ID" value="QOL50071.1"/>
    <property type="molecule type" value="Genomic_DNA"/>
</dbReference>
<accession>A0A7L9U4S2</accession>
<dbReference type="Gene3D" id="2.60.40.10">
    <property type="entry name" value="Immunoglobulins"/>
    <property type="match status" value="1"/>
</dbReference>
<feature type="signal peptide" evidence="2">
    <location>
        <begin position="1"/>
        <end position="26"/>
    </location>
</feature>
<dbReference type="InterPro" id="IPR036278">
    <property type="entry name" value="Sialidase_sf"/>
</dbReference>
<evidence type="ECO:0000313" key="5">
    <source>
        <dbReference type="Proteomes" id="UP000593875"/>
    </source>
</evidence>
<evidence type="ECO:0000256" key="1">
    <source>
        <dbReference type="SAM" id="MobiDB-lite"/>
    </source>
</evidence>
<gene>
    <name evidence="4" type="ORF">LPB04_01720</name>
</gene>
<evidence type="ECO:0000256" key="2">
    <source>
        <dbReference type="SAM" id="SignalP"/>
    </source>
</evidence>
<reference evidence="4 5" key="1">
    <citation type="submission" date="2020-10" db="EMBL/GenBank/DDBJ databases">
        <title>Genome sequencing of Massilia sp. LPB0304.</title>
        <authorList>
            <person name="Kim J."/>
        </authorList>
    </citation>
    <scope>NUCLEOTIDE SEQUENCE [LARGE SCALE GENOMIC DNA]</scope>
    <source>
        <strain evidence="4 5">LPB0304</strain>
    </source>
</reference>
<sequence length="691" mass="71147">MKTKWSTMPLGLALLYAGLHAGIAGAANPAAGSVTDRTTSTAYTSGPFLVPNTSGLAGSVTCNAALPCDDFTLKVDVPAAYAADHNLTVRVQWANASADFDLYVLDEAGNIVGSAASSSDPEVAVLPAVTGTYTIRIVPFAPLGESISASVELAAKPVAPAPGSGPSPSYTSYQPPAASGLGKNAGEPSIGANWKSGKVMFQSNTQTLRVGFDDSVKPASATWVAKSAAPPQCTAVTGLDPILWTDSKLGRTIESQLLANPVVNSLSCYTDDDAETWTPTQGGGVGQGVDHQSIGGGAYVPGLEPLLGSYPHAVYYCSQSLVAATCARSDNGGLTYGPSMPVYTIEQCGGLHGHVKVAPDGTVYLPNKSCGGQQGLAVSVDNGMTWTIRKVPNSLAGESDPSVGIGSDGTVYYGYANADGHPRIAVSRDRGQTWTDDQDLSAQFGVQNVTFPAVVAGDGDRAAFAYLGTKTAGNFQDAAFAGLWHLYVAHTYDGGKSWVTTDATPTDPVQAGCIWMGGGSNPCRNLLDFMDATVDAEGRLLVGYADGCTLACATNPSPADDPANGYHTELASIARQADGRRLFARFDQPDLVVTSVRATQVNSKATLVATVANKGSSAASGAVVKFMEDTSTVGTSAPVSLQPGASADVSIVWPTTRTRGTHVVTAVADPANAVSESDESNNKTQASVYFK</sequence>
<dbReference type="Pfam" id="PF07705">
    <property type="entry name" value="CARDB"/>
    <property type="match status" value="1"/>
</dbReference>
<evidence type="ECO:0000259" key="3">
    <source>
        <dbReference type="Pfam" id="PF07705"/>
    </source>
</evidence>
<evidence type="ECO:0000313" key="4">
    <source>
        <dbReference type="EMBL" id="QOL50071.1"/>
    </source>
</evidence>
<proteinExistence type="predicted"/>
<dbReference type="KEGG" id="mlir:LPB04_01720"/>
<keyword evidence="5" id="KW-1185">Reference proteome</keyword>
<dbReference type="CDD" id="cd15482">
    <property type="entry name" value="Sialidase_non-viral"/>
    <property type="match status" value="1"/>
</dbReference>
<name>A0A7L9U4S2_9BURK</name>
<dbReference type="RefSeq" id="WP_193687095.1">
    <property type="nucleotide sequence ID" value="NZ_CP062941.1"/>
</dbReference>
<feature type="chain" id="PRO_5032392539" description="CARDB domain-containing protein" evidence="2">
    <location>
        <begin position="27"/>
        <end position="691"/>
    </location>
</feature>
<dbReference type="Proteomes" id="UP000593875">
    <property type="component" value="Chromosome"/>
</dbReference>